<protein>
    <submittedName>
        <fullName evidence="1">Uncharacterized protein</fullName>
    </submittedName>
</protein>
<proteinExistence type="predicted"/>
<organism evidence="1 2">
    <name type="scientific">Eumeta variegata</name>
    <name type="common">Bagworm moth</name>
    <name type="synonym">Eumeta japonica</name>
    <dbReference type="NCBI Taxonomy" id="151549"/>
    <lineage>
        <taxon>Eukaryota</taxon>
        <taxon>Metazoa</taxon>
        <taxon>Ecdysozoa</taxon>
        <taxon>Arthropoda</taxon>
        <taxon>Hexapoda</taxon>
        <taxon>Insecta</taxon>
        <taxon>Pterygota</taxon>
        <taxon>Neoptera</taxon>
        <taxon>Endopterygota</taxon>
        <taxon>Lepidoptera</taxon>
        <taxon>Glossata</taxon>
        <taxon>Ditrysia</taxon>
        <taxon>Tineoidea</taxon>
        <taxon>Psychidae</taxon>
        <taxon>Oiketicinae</taxon>
        <taxon>Eumeta</taxon>
    </lineage>
</organism>
<accession>A0A4C1SUD1</accession>
<dbReference type="AlphaFoldDB" id="A0A4C1SUD1"/>
<sequence>MSKHRSKTISHYEVGALNFQFHQVSKPFTVKVTLLSVSIMSRKALMLSSVVAVESSLVQIVSQISVTTFKLVTPAINRSKGLIFIMKNLPKSPSHDRARLSTRTQPVLHVQNRGGSLVFL</sequence>
<reference evidence="1 2" key="1">
    <citation type="journal article" date="2019" name="Commun. Biol.">
        <title>The bagworm genome reveals a unique fibroin gene that provides high tensile strength.</title>
        <authorList>
            <person name="Kono N."/>
            <person name="Nakamura H."/>
            <person name="Ohtoshi R."/>
            <person name="Tomita M."/>
            <person name="Numata K."/>
            <person name="Arakawa K."/>
        </authorList>
    </citation>
    <scope>NUCLEOTIDE SEQUENCE [LARGE SCALE GENOMIC DNA]</scope>
</reference>
<dbReference type="EMBL" id="BGZK01000019">
    <property type="protein sequence ID" value="GBP05843.1"/>
    <property type="molecule type" value="Genomic_DNA"/>
</dbReference>
<gene>
    <name evidence="1" type="ORF">EVAR_5134_1</name>
</gene>
<evidence type="ECO:0000313" key="2">
    <source>
        <dbReference type="Proteomes" id="UP000299102"/>
    </source>
</evidence>
<evidence type="ECO:0000313" key="1">
    <source>
        <dbReference type="EMBL" id="GBP05843.1"/>
    </source>
</evidence>
<comment type="caution">
    <text evidence="1">The sequence shown here is derived from an EMBL/GenBank/DDBJ whole genome shotgun (WGS) entry which is preliminary data.</text>
</comment>
<keyword evidence="2" id="KW-1185">Reference proteome</keyword>
<dbReference type="Proteomes" id="UP000299102">
    <property type="component" value="Unassembled WGS sequence"/>
</dbReference>
<name>A0A4C1SUD1_EUMVA</name>